<dbReference type="EC" id="6.1.1.-" evidence="7"/>
<feature type="binding site" evidence="7">
    <location>
        <position position="215"/>
    </location>
    <ligand>
        <name>L-glutamate</name>
        <dbReference type="ChEBI" id="CHEBI:29985"/>
    </ligand>
</feature>
<keyword evidence="6 7" id="KW-0030">Aminoacyl-tRNA synthetase</keyword>
<evidence type="ECO:0000256" key="6">
    <source>
        <dbReference type="ARBA" id="ARBA00023146"/>
    </source>
</evidence>
<accession>A0A553JW01</accession>
<dbReference type="InterPro" id="IPR022380">
    <property type="entry name" value="Glu-Q_tRNA(Asp)_Synthase"/>
</dbReference>
<keyword evidence="3 7" id="KW-0547">Nucleotide-binding</keyword>
<feature type="short sequence motif" description="'KMSKS' region" evidence="7">
    <location>
        <begin position="271"/>
        <end position="275"/>
    </location>
</feature>
<dbReference type="PANTHER" id="PTHR43311:SF1">
    <property type="entry name" value="GLUTAMYL-Q TRNA(ASP) SYNTHETASE"/>
    <property type="match status" value="1"/>
</dbReference>
<feature type="short sequence motif" description="'HIGH' region" evidence="7">
    <location>
        <begin position="44"/>
        <end position="54"/>
    </location>
</feature>
<gene>
    <name evidence="7" type="primary">gluQ</name>
    <name evidence="10" type="ORF">FOJ82_15720</name>
</gene>
<dbReference type="GO" id="GO:0006424">
    <property type="term" value="P:glutamyl-tRNA aminoacylation"/>
    <property type="evidence" value="ECO:0007669"/>
    <property type="project" value="InterPro"/>
</dbReference>
<evidence type="ECO:0000256" key="3">
    <source>
        <dbReference type="ARBA" id="ARBA00022741"/>
    </source>
</evidence>
<dbReference type="AlphaFoldDB" id="A0A553JW01"/>
<feature type="binding site" evidence="7">
    <location>
        <position position="274"/>
    </location>
    <ligand>
        <name>ATP</name>
        <dbReference type="ChEBI" id="CHEBI:30616"/>
    </ligand>
</feature>
<dbReference type="HAMAP" id="MF_01428">
    <property type="entry name" value="Glu_Q_tRNA_synth"/>
    <property type="match status" value="1"/>
</dbReference>
<sequence>MSRLINRSDLAFLTEHPFLPRRLPHRGLDPGHNGCVSVTDRYAPSPTAQLHLGNLRTALAGWLLTRRSGGRWLMRVEDLDEARVRAAEGVAEQQLEDLRGLGLDWDGDVVWQSQRLEAYATAVAALSGRTYECFCTRREIAEASSAPHDDGHRPYPGTCARLSSAEAARRREDRPAAIRVRAEGAAFTVTDLQLGEVTGLVDDFVLVRGDGAYSYNLAVTVDDLAQGVTQVTRGADLLSSSPRQAWLATQLGGTPPRYAHVGLVTNPDGARLAKRDGSVTLADLAERRWDSRRVLSALTASLGLGPQETTTAALEAMPEDGLPPAGGAFWLGAVWDDTEGVLRGQ</sequence>
<dbReference type="InterPro" id="IPR000924">
    <property type="entry name" value="Glu/Gln-tRNA-synth"/>
</dbReference>
<comment type="similarity">
    <text evidence="7">Belongs to the class-I aminoacyl-tRNA synthetase family. GluQ subfamily.</text>
</comment>
<feature type="domain" description="Glutamyl/glutaminyl-tRNA synthetase class Ib catalytic" evidence="9">
    <location>
        <begin position="38"/>
        <end position="296"/>
    </location>
</feature>
<dbReference type="GO" id="GO:0004818">
    <property type="term" value="F:glutamate-tRNA ligase activity"/>
    <property type="evidence" value="ECO:0007669"/>
    <property type="project" value="TreeGrafter"/>
</dbReference>
<dbReference type="EMBL" id="VKKG01000008">
    <property type="protein sequence ID" value="TRY16630.1"/>
    <property type="molecule type" value="Genomic_DNA"/>
</dbReference>
<keyword evidence="4 7" id="KW-0862">Zinc</keyword>
<dbReference type="InterPro" id="IPR049940">
    <property type="entry name" value="GluQ/Sye"/>
</dbReference>
<dbReference type="InterPro" id="IPR014729">
    <property type="entry name" value="Rossmann-like_a/b/a_fold"/>
</dbReference>
<dbReference type="GO" id="GO:0008270">
    <property type="term" value="F:zinc ion binding"/>
    <property type="evidence" value="ECO:0007669"/>
    <property type="project" value="UniProtKB-UniRule"/>
</dbReference>
<evidence type="ECO:0000313" key="11">
    <source>
        <dbReference type="Proteomes" id="UP000317638"/>
    </source>
</evidence>
<evidence type="ECO:0000256" key="8">
    <source>
        <dbReference type="RuleBase" id="RU363037"/>
    </source>
</evidence>
<organism evidence="10 11">
    <name type="scientific">Tessaracoccus rhinocerotis</name>
    <dbReference type="NCBI Taxonomy" id="1689449"/>
    <lineage>
        <taxon>Bacteria</taxon>
        <taxon>Bacillati</taxon>
        <taxon>Actinomycetota</taxon>
        <taxon>Actinomycetes</taxon>
        <taxon>Propionibacteriales</taxon>
        <taxon>Propionibacteriaceae</taxon>
        <taxon>Tessaracoccus</taxon>
    </lineage>
</organism>
<feature type="binding site" evidence="7">
    <location>
        <begin position="41"/>
        <end position="45"/>
    </location>
    <ligand>
        <name>L-glutamate</name>
        <dbReference type="ChEBI" id="CHEBI:29985"/>
    </ligand>
</feature>
<dbReference type="PANTHER" id="PTHR43311">
    <property type="entry name" value="GLUTAMATE--TRNA LIGASE"/>
    <property type="match status" value="1"/>
</dbReference>
<name>A0A553JW01_9ACTN</name>
<comment type="function">
    <text evidence="7">Catalyzes the tRNA-independent activation of glutamate in presence of ATP and the subsequent transfer of glutamate onto a tRNA(Asp). Glutamate is transferred on the 2-amino-5-(4,5-dihydroxy-2-cyclopenten-1-yl) moiety of the queuosine in the wobble position of the QUC anticodon.</text>
</comment>
<dbReference type="GO" id="GO:0005524">
    <property type="term" value="F:ATP binding"/>
    <property type="evidence" value="ECO:0007669"/>
    <property type="project" value="UniProtKB-KW"/>
</dbReference>
<dbReference type="PROSITE" id="PS00178">
    <property type="entry name" value="AA_TRNA_LIGASE_I"/>
    <property type="match status" value="1"/>
</dbReference>
<evidence type="ECO:0000256" key="4">
    <source>
        <dbReference type="ARBA" id="ARBA00022833"/>
    </source>
</evidence>
<keyword evidence="1 7" id="KW-0436">Ligase</keyword>
<dbReference type="NCBIfam" id="NF004315">
    <property type="entry name" value="PRK05710.1-4"/>
    <property type="match status" value="1"/>
</dbReference>
<evidence type="ECO:0000256" key="5">
    <source>
        <dbReference type="ARBA" id="ARBA00022840"/>
    </source>
</evidence>
<evidence type="ECO:0000313" key="10">
    <source>
        <dbReference type="EMBL" id="TRY16630.1"/>
    </source>
</evidence>
<keyword evidence="8" id="KW-0648">Protein biosynthesis</keyword>
<feature type="binding site" evidence="7">
    <location>
        <position position="159"/>
    </location>
    <ligand>
        <name>Zn(2+)</name>
        <dbReference type="ChEBI" id="CHEBI:29105"/>
    </ligand>
</feature>
<comment type="cofactor">
    <cofactor evidence="7">
        <name>Zn(2+)</name>
        <dbReference type="ChEBI" id="CHEBI:29105"/>
    </cofactor>
    <text evidence="7">Binds 1 zinc ion per subunit.</text>
</comment>
<keyword evidence="2 7" id="KW-0479">Metal-binding</keyword>
<dbReference type="Proteomes" id="UP000317638">
    <property type="component" value="Unassembled WGS sequence"/>
</dbReference>
<evidence type="ECO:0000256" key="1">
    <source>
        <dbReference type="ARBA" id="ARBA00022598"/>
    </source>
</evidence>
<dbReference type="Pfam" id="PF00749">
    <property type="entry name" value="tRNA-synt_1c"/>
    <property type="match status" value="1"/>
</dbReference>
<feature type="binding site" evidence="7">
    <location>
        <position position="233"/>
    </location>
    <ligand>
        <name>L-glutamate</name>
        <dbReference type="ChEBI" id="CHEBI:29985"/>
    </ligand>
</feature>
<keyword evidence="5 7" id="KW-0067">ATP-binding</keyword>
<feature type="binding site" evidence="7">
    <location>
        <position position="133"/>
    </location>
    <ligand>
        <name>Zn(2+)</name>
        <dbReference type="ChEBI" id="CHEBI:29105"/>
    </ligand>
</feature>
<evidence type="ECO:0000256" key="7">
    <source>
        <dbReference type="HAMAP-Rule" id="MF_01428"/>
    </source>
</evidence>
<dbReference type="InterPro" id="IPR001412">
    <property type="entry name" value="aa-tRNA-synth_I_CS"/>
</dbReference>
<dbReference type="PRINTS" id="PR00987">
    <property type="entry name" value="TRNASYNTHGLU"/>
</dbReference>
<evidence type="ECO:0000256" key="2">
    <source>
        <dbReference type="ARBA" id="ARBA00022723"/>
    </source>
</evidence>
<dbReference type="OrthoDB" id="9807503at2"/>
<feature type="binding site" evidence="7">
    <location>
        <position position="135"/>
    </location>
    <ligand>
        <name>Zn(2+)</name>
        <dbReference type="ChEBI" id="CHEBI:29105"/>
    </ligand>
</feature>
<protein>
    <recommendedName>
        <fullName evidence="7">Glutamyl-Q tRNA(Asp) synthetase</fullName>
        <shortName evidence="7">Glu-Q-RSs</shortName>
        <ecNumber evidence="7">6.1.1.-</ecNumber>
    </recommendedName>
</protein>
<dbReference type="SUPFAM" id="SSF52374">
    <property type="entry name" value="Nucleotidylyl transferase"/>
    <property type="match status" value="1"/>
</dbReference>
<keyword evidence="11" id="KW-1185">Reference proteome</keyword>
<evidence type="ECO:0000259" key="9">
    <source>
        <dbReference type="Pfam" id="PF00749"/>
    </source>
</evidence>
<dbReference type="GO" id="GO:0006400">
    <property type="term" value="P:tRNA modification"/>
    <property type="evidence" value="ECO:0007669"/>
    <property type="project" value="InterPro"/>
</dbReference>
<dbReference type="Gene3D" id="3.40.50.620">
    <property type="entry name" value="HUPs"/>
    <property type="match status" value="1"/>
</dbReference>
<dbReference type="GO" id="GO:0005829">
    <property type="term" value="C:cytosol"/>
    <property type="evidence" value="ECO:0007669"/>
    <property type="project" value="TreeGrafter"/>
</dbReference>
<feature type="binding site" evidence="7">
    <location>
        <position position="155"/>
    </location>
    <ligand>
        <name>Zn(2+)</name>
        <dbReference type="ChEBI" id="CHEBI:29105"/>
    </ligand>
</feature>
<reference evidence="10 11" key="1">
    <citation type="submission" date="2019-07" db="EMBL/GenBank/DDBJ databases">
        <authorList>
            <person name="Zhou L.-Y."/>
        </authorList>
    </citation>
    <scope>NUCLEOTIDE SEQUENCE [LARGE SCALE GENOMIC DNA]</scope>
    <source>
        <strain evidence="10 11">YIM 101269</strain>
    </source>
</reference>
<proteinExistence type="inferred from homology"/>
<feature type="binding site" evidence="7">
    <location>
        <position position="77"/>
    </location>
    <ligand>
        <name>L-glutamate</name>
        <dbReference type="ChEBI" id="CHEBI:29985"/>
    </ligand>
</feature>
<dbReference type="InterPro" id="IPR020058">
    <property type="entry name" value="Glu/Gln-tRNA-synth_Ib_cat-dom"/>
</dbReference>
<comment type="caution">
    <text evidence="10">The sequence shown here is derived from an EMBL/GenBank/DDBJ whole genome shotgun (WGS) entry which is preliminary data.</text>
</comment>